<feature type="region of interest" description="Disordered" evidence="1">
    <location>
        <begin position="1"/>
        <end position="57"/>
    </location>
</feature>
<dbReference type="RefSeq" id="WP_184078516.1">
    <property type="nucleotide sequence ID" value="NZ_JACHDS010000001.1"/>
</dbReference>
<keyword evidence="3" id="KW-1185">Reference proteome</keyword>
<evidence type="ECO:0000256" key="1">
    <source>
        <dbReference type="SAM" id="MobiDB-lite"/>
    </source>
</evidence>
<evidence type="ECO:0000313" key="2">
    <source>
        <dbReference type="EMBL" id="MBB6174466.1"/>
    </source>
</evidence>
<dbReference type="EMBL" id="JACHDS010000001">
    <property type="protein sequence ID" value="MBB6174466.1"/>
    <property type="molecule type" value="Genomic_DNA"/>
</dbReference>
<dbReference type="Proteomes" id="UP000546642">
    <property type="component" value="Unassembled WGS sequence"/>
</dbReference>
<organism evidence="2 3">
    <name type="scientific">Nocardiopsis mwathae</name>
    <dbReference type="NCBI Taxonomy" id="1472723"/>
    <lineage>
        <taxon>Bacteria</taxon>
        <taxon>Bacillati</taxon>
        <taxon>Actinomycetota</taxon>
        <taxon>Actinomycetes</taxon>
        <taxon>Streptosporangiales</taxon>
        <taxon>Nocardiopsidaceae</taxon>
        <taxon>Nocardiopsis</taxon>
    </lineage>
</organism>
<gene>
    <name evidence="2" type="ORF">HNR23_004526</name>
</gene>
<name>A0A7W9YMV9_9ACTN</name>
<protein>
    <submittedName>
        <fullName evidence="2">Uncharacterized protein</fullName>
    </submittedName>
</protein>
<accession>A0A7W9YMV9</accession>
<comment type="caution">
    <text evidence="2">The sequence shown here is derived from an EMBL/GenBank/DDBJ whole genome shotgun (WGS) entry which is preliminary data.</text>
</comment>
<proteinExistence type="predicted"/>
<dbReference type="AlphaFoldDB" id="A0A7W9YMV9"/>
<reference evidence="2 3" key="1">
    <citation type="submission" date="2020-08" db="EMBL/GenBank/DDBJ databases">
        <title>Sequencing the genomes of 1000 actinobacteria strains.</title>
        <authorList>
            <person name="Klenk H.-P."/>
        </authorList>
    </citation>
    <scope>NUCLEOTIDE SEQUENCE [LARGE SCALE GENOMIC DNA]</scope>
    <source>
        <strain evidence="2 3">DSM 46659</strain>
    </source>
</reference>
<evidence type="ECO:0000313" key="3">
    <source>
        <dbReference type="Proteomes" id="UP000546642"/>
    </source>
</evidence>
<sequence>MTRQVNRAPQTSRPTPARRRTRPSALRTTAGRSRVQQQGITMPEPRETTETLSTGRPQLNWVLVTDENGRTRPEARWA</sequence>